<dbReference type="Proteomes" id="UP000188268">
    <property type="component" value="Unassembled WGS sequence"/>
</dbReference>
<dbReference type="GO" id="GO:0005506">
    <property type="term" value="F:iron ion binding"/>
    <property type="evidence" value="ECO:0007669"/>
    <property type="project" value="InterPro"/>
</dbReference>
<evidence type="ECO:0000256" key="4">
    <source>
        <dbReference type="PIRSR" id="PIRSR602401-1"/>
    </source>
</evidence>
<dbReference type="EMBL" id="AWWV01011462">
    <property type="protein sequence ID" value="OMO72249.1"/>
    <property type="molecule type" value="Genomic_DNA"/>
</dbReference>
<dbReference type="GO" id="GO:0004497">
    <property type="term" value="F:monooxygenase activity"/>
    <property type="evidence" value="ECO:0007669"/>
    <property type="project" value="UniProtKB-KW"/>
</dbReference>
<dbReference type="GO" id="GO:0016705">
    <property type="term" value="F:oxidoreductase activity, acting on paired donors, with incorporation or reduction of molecular oxygen"/>
    <property type="evidence" value="ECO:0007669"/>
    <property type="project" value="InterPro"/>
</dbReference>
<keyword evidence="6" id="KW-0812">Transmembrane</keyword>
<dbReference type="AlphaFoldDB" id="A0A1R3HPE1"/>
<dbReference type="Gramene" id="OMO72249">
    <property type="protein sequence ID" value="OMO72249"/>
    <property type="gene ID" value="CCACVL1_17878"/>
</dbReference>
<accession>A0A1R3HPE1</accession>
<keyword evidence="8" id="KW-1185">Reference proteome</keyword>
<organism evidence="7 8">
    <name type="scientific">Corchorus capsularis</name>
    <name type="common">Jute</name>
    <dbReference type="NCBI Taxonomy" id="210143"/>
    <lineage>
        <taxon>Eukaryota</taxon>
        <taxon>Viridiplantae</taxon>
        <taxon>Streptophyta</taxon>
        <taxon>Embryophyta</taxon>
        <taxon>Tracheophyta</taxon>
        <taxon>Spermatophyta</taxon>
        <taxon>Magnoliopsida</taxon>
        <taxon>eudicotyledons</taxon>
        <taxon>Gunneridae</taxon>
        <taxon>Pentapetalae</taxon>
        <taxon>rosids</taxon>
        <taxon>malvids</taxon>
        <taxon>Malvales</taxon>
        <taxon>Malvaceae</taxon>
        <taxon>Grewioideae</taxon>
        <taxon>Apeibeae</taxon>
        <taxon>Corchorus</taxon>
    </lineage>
</organism>
<sequence length="510" mass="57527">MSHYNYFYTYVIPFLLFTILLIKWLRKPFSANRKRLPPSPPSLPILGNLHQLGEDPPVALKSLAKTYGPLMMIRLGRLPVLIASSADAAREIMKTHDTIFSNRPIFPSDEKILVGSKGFSMAPYGEYWRQMRSICALHLLSNKTVQSFKPLREEETALFIEKINKSSLLTLPVDLTQTLATLTNDFVCRVAFGRKYGDDGEQNFKEVLDECMLLLGGWDIGNFIPWLAWISHLNGLNSRYNRVAKWLDNFLDKVIDEHIDDRRRLGGSSGSEVNNKDLVDVLLEIQKNDTISGFSLERESMKGSILDIFIGGSDTTTTVLEWSMTELLRHPKVMKQVQDEVRQIGIGKSSIKEEDLDKMHYLKAVIKETLRLYPPVPLLVPRLSSHDVKIMGYDIPAGTTVLTNAWAIGRDPATWDEPDEFRPERFLNSPIDFKGNDFRAIPFGAGRRSCPGLSFAMAMSEIVLANLVYKFDWSLPGGVTGQDLDMTQSSGLIGRRKVHLKAVATSPTVY</sequence>
<dbReference type="FunFam" id="1.10.630.10:FF:000011">
    <property type="entry name" value="Cytochrome P450 83B1"/>
    <property type="match status" value="1"/>
</dbReference>
<protein>
    <submittedName>
        <fullName evidence="7">Cytochrome P450</fullName>
    </submittedName>
</protein>
<evidence type="ECO:0000256" key="3">
    <source>
        <dbReference type="ARBA" id="ARBA00023004"/>
    </source>
</evidence>
<comment type="similarity">
    <text evidence="1 5">Belongs to the cytochrome P450 family.</text>
</comment>
<feature type="binding site" description="axial binding residue" evidence="4">
    <location>
        <position position="450"/>
    </location>
    <ligand>
        <name>heme</name>
        <dbReference type="ChEBI" id="CHEBI:30413"/>
    </ligand>
    <ligandPart>
        <name>Fe</name>
        <dbReference type="ChEBI" id="CHEBI:18248"/>
    </ligandPart>
</feature>
<evidence type="ECO:0000256" key="1">
    <source>
        <dbReference type="ARBA" id="ARBA00010617"/>
    </source>
</evidence>
<proteinExistence type="inferred from homology"/>
<dbReference type="CDD" id="cd11072">
    <property type="entry name" value="CYP71-like"/>
    <property type="match status" value="1"/>
</dbReference>
<dbReference type="STRING" id="210143.A0A1R3HPE1"/>
<dbReference type="PROSITE" id="PS00086">
    <property type="entry name" value="CYTOCHROME_P450"/>
    <property type="match status" value="1"/>
</dbReference>
<evidence type="ECO:0000256" key="2">
    <source>
        <dbReference type="ARBA" id="ARBA00022723"/>
    </source>
</evidence>
<feature type="transmembrane region" description="Helical" evidence="6">
    <location>
        <begin position="6"/>
        <end position="25"/>
    </location>
</feature>
<dbReference type="PRINTS" id="PR00385">
    <property type="entry name" value="P450"/>
</dbReference>
<comment type="cofactor">
    <cofactor evidence="4">
        <name>heme</name>
        <dbReference type="ChEBI" id="CHEBI:30413"/>
    </cofactor>
</comment>
<dbReference type="InterPro" id="IPR001128">
    <property type="entry name" value="Cyt_P450"/>
</dbReference>
<dbReference type="PANTHER" id="PTHR47955">
    <property type="entry name" value="CYTOCHROME P450 FAMILY 71 PROTEIN"/>
    <property type="match status" value="1"/>
</dbReference>
<evidence type="ECO:0000313" key="7">
    <source>
        <dbReference type="EMBL" id="OMO72249.1"/>
    </source>
</evidence>
<dbReference type="Gene3D" id="1.10.630.10">
    <property type="entry name" value="Cytochrome P450"/>
    <property type="match status" value="1"/>
</dbReference>
<dbReference type="InterPro" id="IPR036396">
    <property type="entry name" value="Cyt_P450_sf"/>
</dbReference>
<gene>
    <name evidence="7" type="ORF">CCACVL1_17878</name>
</gene>
<keyword evidence="6" id="KW-0472">Membrane</keyword>
<evidence type="ECO:0000256" key="6">
    <source>
        <dbReference type="SAM" id="Phobius"/>
    </source>
</evidence>
<keyword evidence="5" id="KW-0503">Monooxygenase</keyword>
<dbReference type="InterPro" id="IPR002401">
    <property type="entry name" value="Cyt_P450_E_grp-I"/>
</dbReference>
<dbReference type="PANTHER" id="PTHR47955:SF15">
    <property type="entry name" value="CYTOCHROME P450 71A2-LIKE"/>
    <property type="match status" value="1"/>
</dbReference>
<keyword evidence="4 5" id="KW-0349">Heme</keyword>
<keyword evidence="2 4" id="KW-0479">Metal-binding</keyword>
<name>A0A1R3HPE1_COCAP</name>
<dbReference type="SUPFAM" id="SSF48264">
    <property type="entry name" value="Cytochrome P450"/>
    <property type="match status" value="1"/>
</dbReference>
<comment type="caution">
    <text evidence="7">The sequence shown here is derived from an EMBL/GenBank/DDBJ whole genome shotgun (WGS) entry which is preliminary data.</text>
</comment>
<dbReference type="OMA" id="GRHTHRS"/>
<dbReference type="InterPro" id="IPR017972">
    <property type="entry name" value="Cyt_P450_CS"/>
</dbReference>
<dbReference type="PRINTS" id="PR00463">
    <property type="entry name" value="EP450I"/>
</dbReference>
<keyword evidence="6" id="KW-1133">Transmembrane helix</keyword>
<dbReference type="OrthoDB" id="1470350at2759"/>
<dbReference type="GO" id="GO:0020037">
    <property type="term" value="F:heme binding"/>
    <property type="evidence" value="ECO:0007669"/>
    <property type="project" value="InterPro"/>
</dbReference>
<reference evidence="7 8" key="1">
    <citation type="submission" date="2013-09" db="EMBL/GenBank/DDBJ databases">
        <title>Corchorus capsularis genome sequencing.</title>
        <authorList>
            <person name="Alam M."/>
            <person name="Haque M.S."/>
            <person name="Islam M.S."/>
            <person name="Emdad E.M."/>
            <person name="Islam M.M."/>
            <person name="Ahmed B."/>
            <person name="Halim A."/>
            <person name="Hossen Q.M.M."/>
            <person name="Hossain M.Z."/>
            <person name="Ahmed R."/>
            <person name="Khan M.M."/>
            <person name="Islam R."/>
            <person name="Rashid M.M."/>
            <person name="Khan S.A."/>
            <person name="Rahman M.S."/>
            <person name="Alam M."/>
        </authorList>
    </citation>
    <scope>NUCLEOTIDE SEQUENCE [LARGE SCALE GENOMIC DNA]</scope>
    <source>
        <strain evidence="8">cv. CVL-1</strain>
        <tissue evidence="7">Whole seedling</tissue>
    </source>
</reference>
<evidence type="ECO:0000256" key="5">
    <source>
        <dbReference type="RuleBase" id="RU000461"/>
    </source>
</evidence>
<dbReference type="Pfam" id="PF00067">
    <property type="entry name" value="p450"/>
    <property type="match status" value="1"/>
</dbReference>
<keyword evidence="3 4" id="KW-0408">Iron</keyword>
<evidence type="ECO:0000313" key="8">
    <source>
        <dbReference type="Proteomes" id="UP000188268"/>
    </source>
</evidence>
<keyword evidence="5" id="KW-0560">Oxidoreductase</keyword>